<keyword evidence="1" id="KW-0472">Membrane</keyword>
<dbReference type="Gene3D" id="3.30.70.1230">
    <property type="entry name" value="Nucleotide cyclase"/>
    <property type="match status" value="1"/>
</dbReference>
<gene>
    <name evidence="2" type="ORF">PCOR1329_LOCUS77180</name>
</gene>
<protein>
    <recommendedName>
        <fullName evidence="4">Adenylyl cyclase</fullName>
    </recommendedName>
</protein>
<dbReference type="EMBL" id="CAUYUJ010020657">
    <property type="protein sequence ID" value="CAK0899737.1"/>
    <property type="molecule type" value="Genomic_DNA"/>
</dbReference>
<feature type="non-terminal residue" evidence="2">
    <location>
        <position position="431"/>
    </location>
</feature>
<keyword evidence="1" id="KW-0812">Transmembrane</keyword>
<dbReference type="PANTHER" id="PTHR43336">
    <property type="entry name" value="OXYGEN SENSOR HISTIDINE KINASE RESPONSE REGULATOR DEVS/DOSS"/>
    <property type="match status" value="1"/>
</dbReference>
<keyword evidence="1" id="KW-1133">Transmembrane helix</keyword>
<comment type="caution">
    <text evidence="2">The sequence shown here is derived from an EMBL/GenBank/DDBJ whole genome shotgun (WGS) entry which is preliminary data.</text>
</comment>
<evidence type="ECO:0000256" key="1">
    <source>
        <dbReference type="SAM" id="Phobius"/>
    </source>
</evidence>
<proteinExistence type="predicted"/>
<dbReference type="Proteomes" id="UP001189429">
    <property type="component" value="Unassembled WGS sequence"/>
</dbReference>
<sequence length="431" mass="48367">QASLQNSSVVEAWEQEHVTSQELMYNFGPMPDMVKTSILGERWDLACPPSTSSNMYRTGMSVLLEEVEDFNGASVSYAVRCPENLRSQERQEYYPRLNVLKDEFQESHFVFFFDLRPYVFWDAFFSLMITVFVILALLLAAMLFTNDANHLVLNPVESMISKVEAIRHDPMMARRMADKEFNLEEKAKARKTYRQVRTRASRVAPLYALYYDKLGCWPKVNASELMETVVLEKTIIKLGTLLALGFGEAGAAIIEHNMHGIDSASVNAMVEGTKVQCVIGVARIRDFSTVTEVLQAKVMTFVNQIAEIVHGVVDEFHGAANRNNGDVFLMIWRTSDLDESCVCKMADMSVLAFTKILGSVHRSHVLATYRSHPGLQQRLPGKSCRVNLSCGLHFGWAIEGAVGSEFKIDASYLSPNVSIAESVERATQIYG</sequence>
<name>A0ABN9XMY9_9DINO</name>
<evidence type="ECO:0008006" key="4">
    <source>
        <dbReference type="Google" id="ProtNLM"/>
    </source>
</evidence>
<keyword evidence="3" id="KW-1185">Reference proteome</keyword>
<feature type="transmembrane region" description="Helical" evidence="1">
    <location>
        <begin position="118"/>
        <end position="144"/>
    </location>
</feature>
<organism evidence="2 3">
    <name type="scientific">Prorocentrum cordatum</name>
    <dbReference type="NCBI Taxonomy" id="2364126"/>
    <lineage>
        <taxon>Eukaryota</taxon>
        <taxon>Sar</taxon>
        <taxon>Alveolata</taxon>
        <taxon>Dinophyceae</taxon>
        <taxon>Prorocentrales</taxon>
        <taxon>Prorocentraceae</taxon>
        <taxon>Prorocentrum</taxon>
    </lineage>
</organism>
<dbReference type="SUPFAM" id="SSF55073">
    <property type="entry name" value="Nucleotide cyclase"/>
    <property type="match status" value="1"/>
</dbReference>
<reference evidence="2" key="1">
    <citation type="submission" date="2023-10" db="EMBL/GenBank/DDBJ databases">
        <authorList>
            <person name="Chen Y."/>
            <person name="Shah S."/>
            <person name="Dougan E. K."/>
            <person name="Thang M."/>
            <person name="Chan C."/>
        </authorList>
    </citation>
    <scope>NUCLEOTIDE SEQUENCE [LARGE SCALE GENOMIC DNA]</scope>
</reference>
<accession>A0ABN9XMY9</accession>
<feature type="non-terminal residue" evidence="2">
    <location>
        <position position="1"/>
    </location>
</feature>
<evidence type="ECO:0000313" key="3">
    <source>
        <dbReference type="Proteomes" id="UP001189429"/>
    </source>
</evidence>
<dbReference type="PANTHER" id="PTHR43336:SF3">
    <property type="entry name" value="GUANYLATE CYCLASE DOMAIN-CONTAINING PROTEIN"/>
    <property type="match status" value="1"/>
</dbReference>
<evidence type="ECO:0000313" key="2">
    <source>
        <dbReference type="EMBL" id="CAK0899737.1"/>
    </source>
</evidence>
<dbReference type="InterPro" id="IPR029787">
    <property type="entry name" value="Nucleotide_cyclase"/>
</dbReference>